<keyword evidence="4" id="KW-0472">Membrane</keyword>
<organism evidence="6 7">
    <name type="scientific">Cohnella soli</name>
    <dbReference type="NCBI Taxonomy" id="425005"/>
    <lineage>
        <taxon>Bacteria</taxon>
        <taxon>Bacillati</taxon>
        <taxon>Bacillota</taxon>
        <taxon>Bacilli</taxon>
        <taxon>Bacillales</taxon>
        <taxon>Paenibacillaceae</taxon>
        <taxon>Cohnella</taxon>
    </lineage>
</organism>
<dbReference type="PROSITE" id="PS00041">
    <property type="entry name" value="HTH_ARAC_FAMILY_1"/>
    <property type="match status" value="1"/>
</dbReference>
<reference evidence="7" key="1">
    <citation type="journal article" date="2019" name="Int. J. Syst. Evol. Microbiol.">
        <title>The Global Catalogue of Microorganisms (GCM) 10K type strain sequencing project: providing services to taxonomists for standard genome sequencing and annotation.</title>
        <authorList>
            <consortium name="The Broad Institute Genomics Platform"/>
            <consortium name="The Broad Institute Genome Sequencing Center for Infectious Disease"/>
            <person name="Wu L."/>
            <person name="Ma J."/>
        </authorList>
    </citation>
    <scope>NUCLEOTIDE SEQUENCE [LARGE SCALE GENOMIC DNA]</scope>
    <source>
        <strain evidence="7">CGMCC 1.18575</strain>
    </source>
</reference>
<comment type="caution">
    <text evidence="6">The sequence shown here is derived from an EMBL/GenBank/DDBJ whole genome shotgun (WGS) entry which is preliminary data.</text>
</comment>
<dbReference type="EMBL" id="JBHSMI010000067">
    <property type="protein sequence ID" value="MFC5407395.1"/>
    <property type="molecule type" value="Genomic_DNA"/>
</dbReference>
<gene>
    <name evidence="6" type="ORF">ACFPOF_32090</name>
</gene>
<protein>
    <submittedName>
        <fullName evidence="6">Helix-turn-helix domain-containing protein</fullName>
    </submittedName>
</protein>
<name>A0ABW0I1J3_9BACL</name>
<evidence type="ECO:0000256" key="1">
    <source>
        <dbReference type="ARBA" id="ARBA00023015"/>
    </source>
</evidence>
<dbReference type="PANTHER" id="PTHR43280:SF2">
    <property type="entry name" value="HTH-TYPE TRANSCRIPTIONAL REGULATOR EXSA"/>
    <property type="match status" value="1"/>
</dbReference>
<dbReference type="InterPro" id="IPR009057">
    <property type="entry name" value="Homeodomain-like_sf"/>
</dbReference>
<evidence type="ECO:0000256" key="4">
    <source>
        <dbReference type="SAM" id="Phobius"/>
    </source>
</evidence>
<keyword evidence="1" id="KW-0805">Transcription regulation</keyword>
<keyword evidence="3" id="KW-0804">Transcription</keyword>
<evidence type="ECO:0000256" key="2">
    <source>
        <dbReference type="ARBA" id="ARBA00023125"/>
    </source>
</evidence>
<dbReference type="SUPFAM" id="SSF46689">
    <property type="entry name" value="Homeodomain-like"/>
    <property type="match status" value="1"/>
</dbReference>
<dbReference type="Pfam" id="PF12833">
    <property type="entry name" value="HTH_18"/>
    <property type="match status" value="1"/>
</dbReference>
<accession>A0ABW0I1J3</accession>
<keyword evidence="7" id="KW-1185">Reference proteome</keyword>
<keyword evidence="4" id="KW-1133">Transmembrane helix</keyword>
<dbReference type="InterPro" id="IPR020449">
    <property type="entry name" value="Tscrpt_reg_AraC-type_HTH"/>
</dbReference>
<feature type="domain" description="HTH araC/xylS-type" evidence="5">
    <location>
        <begin position="650"/>
        <end position="749"/>
    </location>
</feature>
<evidence type="ECO:0000259" key="5">
    <source>
        <dbReference type="PROSITE" id="PS01124"/>
    </source>
</evidence>
<evidence type="ECO:0000256" key="3">
    <source>
        <dbReference type="ARBA" id="ARBA00023163"/>
    </source>
</evidence>
<feature type="transmembrane region" description="Helical" evidence="4">
    <location>
        <begin position="284"/>
        <end position="301"/>
    </location>
</feature>
<dbReference type="SMART" id="SM00342">
    <property type="entry name" value="HTH_ARAC"/>
    <property type="match status" value="1"/>
</dbReference>
<dbReference type="PROSITE" id="PS01124">
    <property type="entry name" value="HTH_ARAC_FAMILY_2"/>
    <property type="match status" value="1"/>
</dbReference>
<dbReference type="InterPro" id="IPR018060">
    <property type="entry name" value="HTH_AraC"/>
</dbReference>
<dbReference type="PANTHER" id="PTHR43280">
    <property type="entry name" value="ARAC-FAMILY TRANSCRIPTIONAL REGULATOR"/>
    <property type="match status" value="1"/>
</dbReference>
<proteinExistence type="predicted"/>
<dbReference type="RefSeq" id="WP_378140018.1">
    <property type="nucleotide sequence ID" value="NZ_JBHSMI010000067.1"/>
</dbReference>
<keyword evidence="4" id="KW-0812">Transmembrane</keyword>
<dbReference type="InterPro" id="IPR018062">
    <property type="entry name" value="HTH_AraC-typ_CS"/>
</dbReference>
<dbReference type="Proteomes" id="UP001596113">
    <property type="component" value="Unassembled WGS sequence"/>
</dbReference>
<dbReference type="Gene3D" id="1.10.10.60">
    <property type="entry name" value="Homeodomain-like"/>
    <property type="match status" value="2"/>
</dbReference>
<keyword evidence="2" id="KW-0238">DNA-binding</keyword>
<evidence type="ECO:0000313" key="6">
    <source>
        <dbReference type="EMBL" id="MFC5407395.1"/>
    </source>
</evidence>
<evidence type="ECO:0000313" key="7">
    <source>
        <dbReference type="Proteomes" id="UP001596113"/>
    </source>
</evidence>
<dbReference type="PRINTS" id="PR00032">
    <property type="entry name" value="HTHARAC"/>
</dbReference>
<sequence length="758" mass="87723">MRKYIRAEAYFQAFLILAIVFAMTVIPFSLYLSRQYSVYASQELERNDKYKLEQTKENLVSVIDRLKQITLGLFEEPEIRKWIQLRREDPFVLNDAVQLLKKRLVTEPFIESVVLYNSQIERMFDYKRGMISRAEMESFDKESLFHDGSPNYFWITKHRFGEKEGLAITLPFGKSSGIDKSFLLIWINNEALQKSLLELNKDSGVYIQVTDGDDRPLIGQSDEELLRLLRDNGHRLRQDSIRMEAGGSEWIVSYDAVGIQDWTIYYSTRMDDWFRNVTAFKHKILYSFIGLLTLLIAILFWNTRRVHRPISLLAKQISGRLGLAAESGWGLRSLPNAEVRQIQNGFGILSERIDQLNSSMQDQNTILKEDYLREWVLQGKLEDDMRSRLQQMSPLPNCNELVLVVCRIDSYAALSDKYDFSSRKVLKSTIVNIASETIVQRDWQMESIDFGGNHLVFLVGIGSDDRPQDLVPYFEEMNDRVSKWLKLRLTVGISDRKSADHDLRLVYEKIVQLATFSFIDGNGRIYQESDYEGDAFLSRPLTDDTIPPELIESIRLGQSDKARQLLDEAGNKLRRLHYDECKLQLTFLIYNLYKIFGKVMYSSSLNGIRSELDRFNTLDEAMHQLKEDVDSIIGSLYERQTGDRQDERVEEMLHYVKANIHNPMLTIEEIANHVSLSVNYARTLFKEHTGAALAGYILNERIHLVKYLLVQTDCTITEIAIQSGFQSRSTFFTVFKKEVGVTPSEYRANLRGGKMAHG</sequence>
<feature type="transmembrane region" description="Helical" evidence="4">
    <location>
        <begin position="12"/>
        <end position="32"/>
    </location>
</feature>